<evidence type="ECO:0000256" key="1">
    <source>
        <dbReference type="SAM" id="MobiDB-lite"/>
    </source>
</evidence>
<dbReference type="GO" id="GO:0003918">
    <property type="term" value="F:DNA topoisomerase type II (double strand cut, ATP-hydrolyzing) activity"/>
    <property type="evidence" value="ECO:0007669"/>
    <property type="project" value="InterPro"/>
</dbReference>
<dbReference type="EMBL" id="BNJQ01000001">
    <property type="protein sequence ID" value="GHP01340.1"/>
    <property type="molecule type" value="Genomic_DNA"/>
</dbReference>
<accession>A0A830H5Q4</accession>
<dbReference type="PANTHER" id="PTHR10848:SF0">
    <property type="entry name" value="MEIOTIC RECOMBINATION PROTEIN SPO11"/>
    <property type="match status" value="1"/>
</dbReference>
<evidence type="ECO:0000259" key="2">
    <source>
        <dbReference type="Pfam" id="PF21180"/>
    </source>
</evidence>
<keyword evidence="4" id="KW-1185">Reference proteome</keyword>
<dbReference type="GO" id="GO:0003677">
    <property type="term" value="F:DNA binding"/>
    <property type="evidence" value="ECO:0007669"/>
    <property type="project" value="InterPro"/>
</dbReference>
<feature type="region of interest" description="Disordered" evidence="1">
    <location>
        <begin position="1"/>
        <end position="88"/>
    </location>
</feature>
<feature type="region of interest" description="Disordered" evidence="1">
    <location>
        <begin position="141"/>
        <end position="169"/>
    </location>
</feature>
<proteinExistence type="predicted"/>
<organism evidence="3 4">
    <name type="scientific">Pycnococcus provasolii</name>
    <dbReference type="NCBI Taxonomy" id="41880"/>
    <lineage>
        <taxon>Eukaryota</taxon>
        <taxon>Viridiplantae</taxon>
        <taxon>Chlorophyta</taxon>
        <taxon>Pseudoscourfieldiophyceae</taxon>
        <taxon>Pseudoscourfieldiales</taxon>
        <taxon>Pycnococcaceae</taxon>
        <taxon>Pycnococcus</taxon>
    </lineage>
</organism>
<dbReference type="Proteomes" id="UP000660262">
    <property type="component" value="Unassembled WGS sequence"/>
</dbReference>
<evidence type="ECO:0000313" key="4">
    <source>
        <dbReference type="Proteomes" id="UP000660262"/>
    </source>
</evidence>
<feature type="compositionally biased region" description="Basic and acidic residues" evidence="1">
    <location>
        <begin position="531"/>
        <end position="542"/>
    </location>
</feature>
<feature type="region of interest" description="Disordered" evidence="1">
    <location>
        <begin position="516"/>
        <end position="542"/>
    </location>
</feature>
<dbReference type="Gene3D" id="3.40.1360.10">
    <property type="match status" value="1"/>
</dbReference>
<protein>
    <recommendedName>
        <fullName evidence="2">Topoisomerase 6 subunit A/Spo11 TOPRIM domain-containing protein</fullName>
    </recommendedName>
</protein>
<dbReference type="InterPro" id="IPR002815">
    <property type="entry name" value="Spo11/TopoVI_A"/>
</dbReference>
<sequence length="799" mass="86390">MTISALTSSEMDVVVSSGDRDDLRDGNDNNNNNNNQQQQPPPPSSSGCHLLLLGGDDDDGGENDNPPTEHHTGRLLPPTQPWTTTTTTSEAMTMNRIPEDDDEYLDFYLADDDDDDDDEEDSQQQLLLEMSMVTDLLQHGDVSFPYSHNNNQPEGEEEDDNDDDGSSSVQDRVRALVLQHIKHALKQQHADAAAAAAATTTTTTTPPLMRTYARLDANQQPVPVTSALKFATSSTSKPNPLYVRTLVVIVAAYQLIRSNSTRTIRDLYYLLKTLAPVDCIKALASSATVESDARLSDRIRECFLKPSSSSSSNNNNNNSSNLEAAAASPPPPPSPLFPKVDSVTSAVKSACALLKCRRMDLHLCCSSKGSYAGCLVVHTARGAQLDGMTTGKGGIPIPGDISEIAEMKVTCNSQFVIIVEKDAVFQQLVEQRVWERIEGGCVVVTARGMPDLATRAFCFHLRAEMGACMAESLLMDSDEKAVDYFAANAVVFLGLVDWNPAGLAIAMTYKYGGVHGGRGNEPPPQTTTPQNERDEQHGQEEMKELTNEEEIMMATKKLRGCDDDDDDEDAALHQRMSLVHQLTARLQQIAINTEPTVPAISCYDDDDDCGGEEDGGPCIPPPPPSRSTLPLPPSPPPSPAKMLPHDDDDAEIVKNSNVKKRCRPRGGGGGDGGATTTTQESARYALGSNFKLLGLRECHLDQLQADADYAAAMDAAAFGTTSAVPSTTAIAFQPLTAKDEAMLCTIVDGAWLVALPENYTILSEAKAMRRRNGKAELEVVPDLATFVASEVEYGEYDDY</sequence>
<dbReference type="InterPro" id="IPR036078">
    <property type="entry name" value="Spo11/TopoVI_A_sf"/>
</dbReference>
<feature type="compositionally biased region" description="Low complexity" evidence="1">
    <location>
        <begin position="306"/>
        <end position="327"/>
    </location>
</feature>
<feature type="region of interest" description="Disordered" evidence="1">
    <location>
        <begin position="306"/>
        <end position="339"/>
    </location>
</feature>
<feature type="compositionally biased region" description="Polar residues" evidence="1">
    <location>
        <begin position="1"/>
        <end position="10"/>
    </location>
</feature>
<reference evidence="3" key="1">
    <citation type="submission" date="2020-10" db="EMBL/GenBank/DDBJ databases">
        <title>Unveiling of a novel bifunctional photoreceptor, Dualchrome1, isolated from a cosmopolitan green alga.</title>
        <authorList>
            <person name="Suzuki S."/>
            <person name="Kawachi M."/>
        </authorList>
    </citation>
    <scope>NUCLEOTIDE SEQUENCE</scope>
    <source>
        <strain evidence="3">NIES 2893</strain>
    </source>
</reference>
<feature type="domain" description="Topoisomerase 6 subunit A/Spo11 TOPRIM" evidence="2">
    <location>
        <begin position="415"/>
        <end position="478"/>
    </location>
</feature>
<dbReference type="GO" id="GO:0007131">
    <property type="term" value="P:reciprocal meiotic recombination"/>
    <property type="evidence" value="ECO:0007669"/>
    <property type="project" value="TreeGrafter"/>
</dbReference>
<feature type="compositionally biased region" description="Basic and acidic residues" evidence="1">
    <location>
        <begin position="18"/>
        <end position="27"/>
    </location>
</feature>
<dbReference type="AlphaFoldDB" id="A0A830H5Q4"/>
<feature type="region of interest" description="Disordered" evidence="1">
    <location>
        <begin position="598"/>
        <end position="678"/>
    </location>
</feature>
<dbReference type="Pfam" id="PF21180">
    <property type="entry name" value="TOP6A-Spo11_Toprim"/>
    <property type="match status" value="1"/>
</dbReference>
<gene>
    <name evidence="3" type="ORF">PPROV_000009600</name>
</gene>
<dbReference type="SUPFAM" id="SSF56726">
    <property type="entry name" value="DNA topoisomerase IV, alpha subunit"/>
    <property type="match status" value="1"/>
</dbReference>
<dbReference type="GO" id="GO:0000228">
    <property type="term" value="C:nuclear chromosome"/>
    <property type="evidence" value="ECO:0007669"/>
    <property type="project" value="TreeGrafter"/>
</dbReference>
<feature type="compositionally biased region" description="Low complexity" evidence="1">
    <location>
        <begin position="29"/>
        <end position="38"/>
    </location>
</feature>
<feature type="compositionally biased region" description="Pro residues" evidence="1">
    <location>
        <begin position="618"/>
        <end position="639"/>
    </location>
</feature>
<dbReference type="OrthoDB" id="5377392at2759"/>
<dbReference type="GO" id="GO:0000706">
    <property type="term" value="P:meiotic DNA double-strand break processing"/>
    <property type="evidence" value="ECO:0007669"/>
    <property type="project" value="TreeGrafter"/>
</dbReference>
<feature type="compositionally biased region" description="Acidic residues" evidence="1">
    <location>
        <begin position="603"/>
        <end position="615"/>
    </location>
</feature>
<dbReference type="PANTHER" id="PTHR10848">
    <property type="entry name" value="MEIOTIC RECOMBINATION PROTEIN SPO11"/>
    <property type="match status" value="1"/>
</dbReference>
<evidence type="ECO:0000313" key="3">
    <source>
        <dbReference type="EMBL" id="GHP01340.1"/>
    </source>
</evidence>
<comment type="caution">
    <text evidence="3">The sequence shown here is derived from an EMBL/GenBank/DDBJ whole genome shotgun (WGS) entry which is preliminary data.</text>
</comment>
<name>A0A830H5Q4_9CHLO</name>
<dbReference type="InterPro" id="IPR034136">
    <property type="entry name" value="TOPRIM_Topo6A/Spo11"/>
</dbReference>
<feature type="compositionally biased region" description="Acidic residues" evidence="1">
    <location>
        <begin position="154"/>
        <end position="165"/>
    </location>
</feature>
<dbReference type="GO" id="GO:0042138">
    <property type="term" value="P:meiotic DNA double-strand break formation"/>
    <property type="evidence" value="ECO:0007669"/>
    <property type="project" value="TreeGrafter"/>
</dbReference>